<dbReference type="GO" id="GO:0006508">
    <property type="term" value="P:proteolysis"/>
    <property type="evidence" value="ECO:0007669"/>
    <property type="project" value="UniProtKB-KW"/>
</dbReference>
<dbReference type="PRINTS" id="PR00722">
    <property type="entry name" value="CHYMOTRYPSIN"/>
</dbReference>
<evidence type="ECO:0000256" key="3">
    <source>
        <dbReference type="ARBA" id="ARBA00022825"/>
    </source>
</evidence>
<protein>
    <submittedName>
        <fullName evidence="8">Serine protease</fullName>
    </submittedName>
</protein>
<dbReference type="CDD" id="cd00190">
    <property type="entry name" value="Tryp_SPc"/>
    <property type="match status" value="1"/>
</dbReference>
<dbReference type="InterPro" id="IPR001254">
    <property type="entry name" value="Trypsin_dom"/>
</dbReference>
<evidence type="ECO:0000256" key="6">
    <source>
        <dbReference type="SAM" id="SignalP"/>
    </source>
</evidence>
<proteinExistence type="evidence at transcript level"/>
<evidence type="ECO:0000313" key="8">
    <source>
        <dbReference type="EMBL" id="AGI44154.1"/>
    </source>
</evidence>
<feature type="domain" description="Peptidase S1" evidence="7">
    <location>
        <begin position="94"/>
        <end position="331"/>
    </location>
</feature>
<evidence type="ECO:0000256" key="4">
    <source>
        <dbReference type="ARBA" id="ARBA00023157"/>
    </source>
</evidence>
<evidence type="ECO:0000256" key="2">
    <source>
        <dbReference type="ARBA" id="ARBA00022801"/>
    </source>
</evidence>
<dbReference type="InterPro" id="IPR033116">
    <property type="entry name" value="TRYPSIN_SER"/>
</dbReference>
<accession>S4UD01</accession>
<organism evidence="8">
    <name type="scientific">Sinonovacula constricta</name>
    <name type="common">Razor clam</name>
    <dbReference type="NCBI Taxonomy" id="98310"/>
    <lineage>
        <taxon>Eukaryota</taxon>
        <taxon>Metazoa</taxon>
        <taxon>Spiralia</taxon>
        <taxon>Lophotrochozoa</taxon>
        <taxon>Mollusca</taxon>
        <taxon>Bivalvia</taxon>
        <taxon>Autobranchia</taxon>
        <taxon>Heteroconchia</taxon>
        <taxon>Euheterodonta</taxon>
        <taxon>Imparidentia</taxon>
        <taxon>Neoheterodontei</taxon>
        <taxon>Cardiida</taxon>
        <taxon>Tellinoidea</taxon>
        <taxon>Solecurtidae</taxon>
        <taxon>Sinonovacula</taxon>
    </lineage>
</organism>
<dbReference type="PROSITE" id="PS50240">
    <property type="entry name" value="TRYPSIN_DOM"/>
    <property type="match status" value="1"/>
</dbReference>
<dbReference type="PANTHER" id="PTHR24252">
    <property type="entry name" value="ACROSIN-RELATED"/>
    <property type="match status" value="1"/>
</dbReference>
<feature type="chain" id="PRO_5004523946" evidence="6">
    <location>
        <begin position="18"/>
        <end position="333"/>
    </location>
</feature>
<keyword evidence="3 5" id="KW-0720">Serine protease</keyword>
<keyword evidence="1 5" id="KW-0645">Protease</keyword>
<dbReference type="FunFam" id="2.40.10.10:FF:000003">
    <property type="entry name" value="Transmembrane serine protease 3"/>
    <property type="match status" value="1"/>
</dbReference>
<dbReference type="PROSITE" id="PS00134">
    <property type="entry name" value="TRYPSIN_HIS"/>
    <property type="match status" value="1"/>
</dbReference>
<dbReference type="PANTHER" id="PTHR24252:SF7">
    <property type="entry name" value="HYALIN"/>
    <property type="match status" value="1"/>
</dbReference>
<dbReference type="Pfam" id="PF00089">
    <property type="entry name" value="Trypsin"/>
    <property type="match status" value="1"/>
</dbReference>
<dbReference type="InterPro" id="IPR009003">
    <property type="entry name" value="Peptidase_S1_PA"/>
</dbReference>
<evidence type="ECO:0000256" key="5">
    <source>
        <dbReference type="RuleBase" id="RU363034"/>
    </source>
</evidence>
<name>S4UD01_SINCO</name>
<dbReference type="InterPro" id="IPR043504">
    <property type="entry name" value="Peptidase_S1_PA_chymotrypsin"/>
</dbReference>
<dbReference type="InterPro" id="IPR001314">
    <property type="entry name" value="Peptidase_S1A"/>
</dbReference>
<reference evidence="8" key="1">
    <citation type="submission" date="2012-07" db="EMBL/GenBank/DDBJ databases">
        <title>Molecular cloning and tissue distribution of serine protease in Sinonovacula constricta.</title>
        <authorList>
            <person name="Kai J."/>
        </authorList>
    </citation>
    <scope>NUCLEOTIDE SEQUENCE</scope>
</reference>
<evidence type="ECO:0000256" key="1">
    <source>
        <dbReference type="ARBA" id="ARBA00022670"/>
    </source>
</evidence>
<keyword evidence="2 5" id="KW-0378">Hydrolase</keyword>
<feature type="signal peptide" evidence="6">
    <location>
        <begin position="1"/>
        <end position="17"/>
    </location>
</feature>
<dbReference type="AlphaFoldDB" id="S4UD01"/>
<dbReference type="InterPro" id="IPR018114">
    <property type="entry name" value="TRYPSIN_HIS"/>
</dbReference>
<sequence>MWAPLLLVAVLAGSSTANYCTTTLHGRCYPLFDGLNGLCSSGHVYSLSHCGLFELCCYYNHSLPHTSAPSGGHQTTTGHHCGTSVVGRTSDHRIVGGTIASHGEYPWQVSLRYNGHHVCGGTLISDQWIMTAAHCFHELGKSPSVWSVAVGLQDQRSVTTGNIVHVTGIYPHEHYSDTSKHNDIALMKLSKRINIDTTYTRDACLPSAYETFDSDVCTVSGWGNTHYDPTGHAPITNQLEYVDLRTISNSQCSYYLGPGSVNNGNICAGLSSSGGKDACQGDSGGPLICKSGGYWKLAGIVSWGDGCGKSYRPGVYTRVTSYLDWVHQTMARH</sequence>
<keyword evidence="6" id="KW-0732">Signal</keyword>
<dbReference type="SUPFAM" id="SSF50494">
    <property type="entry name" value="Trypsin-like serine proteases"/>
    <property type="match status" value="1"/>
</dbReference>
<dbReference type="PROSITE" id="PS00135">
    <property type="entry name" value="TRYPSIN_SER"/>
    <property type="match status" value="1"/>
</dbReference>
<dbReference type="GO" id="GO:0004252">
    <property type="term" value="F:serine-type endopeptidase activity"/>
    <property type="evidence" value="ECO:0007669"/>
    <property type="project" value="InterPro"/>
</dbReference>
<dbReference type="EMBL" id="JX415242">
    <property type="protein sequence ID" value="AGI44154.1"/>
    <property type="molecule type" value="mRNA"/>
</dbReference>
<keyword evidence="4" id="KW-1015">Disulfide bond</keyword>
<dbReference type="SMART" id="SM00020">
    <property type="entry name" value="Tryp_SPc"/>
    <property type="match status" value="1"/>
</dbReference>
<dbReference type="Gene3D" id="2.40.10.10">
    <property type="entry name" value="Trypsin-like serine proteases"/>
    <property type="match status" value="1"/>
</dbReference>
<evidence type="ECO:0000259" key="7">
    <source>
        <dbReference type="PROSITE" id="PS50240"/>
    </source>
</evidence>